<dbReference type="GO" id="GO:0030170">
    <property type="term" value="F:pyridoxal phosphate binding"/>
    <property type="evidence" value="ECO:0007669"/>
    <property type="project" value="InterPro"/>
</dbReference>
<dbReference type="Gene3D" id="3.90.1150.10">
    <property type="entry name" value="Aspartate Aminotransferase, domain 1"/>
    <property type="match status" value="1"/>
</dbReference>
<dbReference type="GeneID" id="86881308"/>
<reference evidence="7 10" key="2">
    <citation type="journal article" date="2023" name="Phytobiomes J">
        <title>Deciphering the key players within the bacterial microbiota associated with aerial crown gall tumors on rhododendron: Insights into the gallobiome.</title>
        <authorList>
            <person name="Kuzmanovic N."/>
            <person name="Nesme J."/>
            <person name="Wolf J."/>
            <person name="Neumann-Schaal M."/>
            <person name="Petersen J."/>
            <person name="Fernandez-Gnecco G."/>
            <person name="Sproeer C."/>
            <person name="Bunk B."/>
            <person name="Overmann J."/>
            <person name="Sorensen S.J."/>
            <person name="Idczak E."/>
            <person name="Smalla K."/>
        </authorList>
    </citation>
    <scope>NUCLEOTIDE SEQUENCE [LARGE SCALE GENOMIC DNA]</scope>
    <source>
        <strain evidence="7">Rho-14.1</strain>
        <strain evidence="10">rho-14.1</strain>
    </source>
</reference>
<protein>
    <submittedName>
        <fullName evidence="8">Aspartate aminotransferase family protein</fullName>
    </submittedName>
</protein>
<keyword evidence="4" id="KW-0808">Transferase</keyword>
<evidence type="ECO:0000313" key="7">
    <source>
        <dbReference type="EMBL" id="MDX8328718.1"/>
    </source>
</evidence>
<gene>
    <name evidence="8" type="ORF">CPJ18_18485</name>
    <name evidence="7" type="ORF">RMS29_05720</name>
</gene>
<dbReference type="SUPFAM" id="SSF53383">
    <property type="entry name" value="PLP-dependent transferases"/>
    <property type="match status" value="1"/>
</dbReference>
<dbReference type="CDD" id="cd00610">
    <property type="entry name" value="OAT_like"/>
    <property type="match status" value="1"/>
</dbReference>
<keyword evidence="10" id="KW-1185">Reference proteome</keyword>
<dbReference type="Proteomes" id="UP001277561">
    <property type="component" value="Unassembled WGS sequence"/>
</dbReference>
<evidence type="ECO:0000256" key="3">
    <source>
        <dbReference type="ARBA" id="ARBA00022576"/>
    </source>
</evidence>
<dbReference type="InterPro" id="IPR015421">
    <property type="entry name" value="PyrdxlP-dep_Trfase_major"/>
</dbReference>
<organism evidence="8 9">
    <name type="scientific">Agrobacterium rosae</name>
    <dbReference type="NCBI Taxonomy" id="1972867"/>
    <lineage>
        <taxon>Bacteria</taxon>
        <taxon>Pseudomonadati</taxon>
        <taxon>Pseudomonadota</taxon>
        <taxon>Alphaproteobacteria</taxon>
        <taxon>Hyphomicrobiales</taxon>
        <taxon>Rhizobiaceae</taxon>
        <taxon>Rhizobium/Agrobacterium group</taxon>
        <taxon>Agrobacterium</taxon>
    </lineage>
</organism>
<proteinExistence type="inferred from homology"/>
<evidence type="ECO:0000256" key="6">
    <source>
        <dbReference type="RuleBase" id="RU003560"/>
    </source>
</evidence>
<dbReference type="GO" id="GO:0004015">
    <property type="term" value="F:adenosylmethionine-8-amino-7-oxononanoate transaminase activity"/>
    <property type="evidence" value="ECO:0007669"/>
    <property type="project" value="TreeGrafter"/>
</dbReference>
<sequence>MTIIPNSIEGRDIAYQMHPNVNLRKYEKTGGVVIESGDGIYVFDNNGKRYIEGLAGLWSVAVGFGEKRLVEVARAQMEKLPYYHTFAYKTHGPSIELAEMLIQMAPVPMSKVHFTSSGSEANDLACKMVWYRSNALGNKDKKKIIGRIKGYHGVTIASGSITGLPRNHESFDLPLDRMVHTSCPSYVHFGQENESEAEFTARMLKDLEDLILKEGPETIAAFWGEPVMGAGGVLVPPDGYWEGVQKILKKYDILLVVDEVICGFGRTGNMFACQTYGIEPDVLVLSKQISSSYMPLSAILMNDSFYQPIADESDRIGVFGHGFTASGHPVATAVGLENLKIIQERDLVGNAARLEEQFLSRLSELAKHPVAHSSRGVGLLGALEINPFADGKVGDAALAVAAALEKEGVIARAVGEAICFCPPLIITAEQIDEMFDALQRALDAVAAARG</sequence>
<dbReference type="PIRSF" id="PIRSF000521">
    <property type="entry name" value="Transaminase_4ab_Lys_Orn"/>
    <property type="match status" value="1"/>
</dbReference>
<dbReference type="AlphaFoldDB" id="A0AAE5RVN9"/>
<keyword evidence="3 8" id="KW-0032">Aminotransferase</keyword>
<dbReference type="InterPro" id="IPR005814">
    <property type="entry name" value="Aminotrans_3"/>
</dbReference>
<dbReference type="Gene3D" id="3.40.640.10">
    <property type="entry name" value="Type I PLP-dependent aspartate aminotransferase-like (Major domain)"/>
    <property type="match status" value="1"/>
</dbReference>
<evidence type="ECO:0000256" key="2">
    <source>
        <dbReference type="ARBA" id="ARBA00008954"/>
    </source>
</evidence>
<evidence type="ECO:0000313" key="10">
    <source>
        <dbReference type="Proteomes" id="UP001277561"/>
    </source>
</evidence>
<dbReference type="InterPro" id="IPR049704">
    <property type="entry name" value="Aminotrans_3_PPA_site"/>
</dbReference>
<dbReference type="InterPro" id="IPR015422">
    <property type="entry name" value="PyrdxlP-dep_Trfase_small"/>
</dbReference>
<dbReference type="GO" id="GO:0009102">
    <property type="term" value="P:biotin biosynthetic process"/>
    <property type="evidence" value="ECO:0007669"/>
    <property type="project" value="TreeGrafter"/>
</dbReference>
<evidence type="ECO:0000256" key="4">
    <source>
        <dbReference type="ARBA" id="ARBA00022679"/>
    </source>
</evidence>
<evidence type="ECO:0000256" key="1">
    <source>
        <dbReference type="ARBA" id="ARBA00001933"/>
    </source>
</evidence>
<dbReference type="Pfam" id="PF00202">
    <property type="entry name" value="Aminotran_3"/>
    <property type="match status" value="1"/>
</dbReference>
<dbReference type="GO" id="GO:0009448">
    <property type="term" value="P:gamma-aminobutyric acid metabolic process"/>
    <property type="evidence" value="ECO:0007669"/>
    <property type="project" value="TreeGrafter"/>
</dbReference>
<comment type="caution">
    <text evidence="8">The sequence shown here is derived from an EMBL/GenBank/DDBJ whole genome shotgun (WGS) entry which is preliminary data.</text>
</comment>
<name>A0AAE5RVN9_9HYPH</name>
<dbReference type="FunFam" id="3.40.640.10:FF:000014">
    <property type="entry name" value="Adenosylmethionine-8-amino-7-oxononanoate aminotransferase, probable"/>
    <property type="match status" value="1"/>
</dbReference>
<evidence type="ECO:0000313" key="8">
    <source>
        <dbReference type="EMBL" id="POO50348.1"/>
    </source>
</evidence>
<dbReference type="PROSITE" id="PS00600">
    <property type="entry name" value="AA_TRANSFER_CLASS_3"/>
    <property type="match status" value="1"/>
</dbReference>
<evidence type="ECO:0000313" key="9">
    <source>
        <dbReference type="Proteomes" id="UP000237447"/>
    </source>
</evidence>
<dbReference type="EMBL" id="NXEJ01000008">
    <property type="protein sequence ID" value="POO50348.1"/>
    <property type="molecule type" value="Genomic_DNA"/>
</dbReference>
<dbReference type="EMBL" id="JAVRAD010000002">
    <property type="protein sequence ID" value="MDX8328718.1"/>
    <property type="molecule type" value="Genomic_DNA"/>
</dbReference>
<dbReference type="PANTHER" id="PTHR42684">
    <property type="entry name" value="ADENOSYLMETHIONINE-8-AMINO-7-OXONONANOATE AMINOTRANSFERASE"/>
    <property type="match status" value="1"/>
</dbReference>
<dbReference type="NCBIfam" id="NF004767">
    <property type="entry name" value="PRK06105.1"/>
    <property type="match status" value="1"/>
</dbReference>
<evidence type="ECO:0000256" key="5">
    <source>
        <dbReference type="ARBA" id="ARBA00022898"/>
    </source>
</evidence>
<reference evidence="8 9" key="1">
    <citation type="journal article" date="2018" name="Syst. Appl. Microbiol.">
        <title>Agrobacterium rosae sp. nov., isolated from galls on different agricultural crops.</title>
        <authorList>
            <person name="Kuzmanovic N."/>
            <person name="Pulawska J."/>
            <person name="Smalla K."/>
            <person name="Nesme X."/>
        </authorList>
    </citation>
    <scope>NUCLEOTIDE SEQUENCE [LARGE SCALE GENOMIC DNA]</scope>
    <source>
        <strain evidence="8 9">NCPPB 1650</strain>
    </source>
</reference>
<dbReference type="RefSeq" id="WP_077105168.1">
    <property type="nucleotide sequence ID" value="NZ_CP192765.1"/>
</dbReference>
<dbReference type="PANTHER" id="PTHR42684:SF3">
    <property type="entry name" value="ADENOSYLMETHIONINE-8-AMINO-7-OXONONANOATE AMINOTRANSFERASE"/>
    <property type="match status" value="1"/>
</dbReference>
<comment type="cofactor">
    <cofactor evidence="1">
        <name>pyridoxal 5'-phosphate</name>
        <dbReference type="ChEBI" id="CHEBI:597326"/>
    </cofactor>
</comment>
<dbReference type="InterPro" id="IPR015424">
    <property type="entry name" value="PyrdxlP-dep_Trfase"/>
</dbReference>
<keyword evidence="5 6" id="KW-0663">Pyridoxal phosphate</keyword>
<comment type="similarity">
    <text evidence="2 6">Belongs to the class-III pyridoxal-phosphate-dependent aminotransferase family.</text>
</comment>
<dbReference type="Proteomes" id="UP000237447">
    <property type="component" value="Unassembled WGS sequence"/>
</dbReference>
<accession>A0AAE5RVN9</accession>